<name>A0A381TAE3_9ZZZZ</name>
<proteinExistence type="predicted"/>
<dbReference type="AlphaFoldDB" id="A0A381TAE3"/>
<feature type="transmembrane region" description="Helical" evidence="1">
    <location>
        <begin position="49"/>
        <end position="73"/>
    </location>
</feature>
<feature type="transmembrane region" description="Helical" evidence="1">
    <location>
        <begin position="159"/>
        <end position="180"/>
    </location>
</feature>
<accession>A0A381TAE3</accession>
<protein>
    <recommendedName>
        <fullName evidence="3">DUF4386 domain-containing protein</fullName>
    </recommendedName>
</protein>
<dbReference type="EMBL" id="UINC01004221">
    <property type="protein sequence ID" value="SVA12709.1"/>
    <property type="molecule type" value="Genomic_DNA"/>
</dbReference>
<reference evidence="2" key="1">
    <citation type="submission" date="2018-05" db="EMBL/GenBank/DDBJ databases">
        <authorList>
            <person name="Lanie J.A."/>
            <person name="Ng W.-L."/>
            <person name="Kazmierczak K.M."/>
            <person name="Andrzejewski T.M."/>
            <person name="Davidsen T.M."/>
            <person name="Wayne K.J."/>
            <person name="Tettelin H."/>
            <person name="Glass J.I."/>
            <person name="Rusch D."/>
            <person name="Podicherti R."/>
            <person name="Tsui H.-C.T."/>
            <person name="Winkler M.E."/>
        </authorList>
    </citation>
    <scope>NUCLEOTIDE SEQUENCE</scope>
</reference>
<feature type="transmembrane region" description="Helical" evidence="1">
    <location>
        <begin position="85"/>
        <end position="111"/>
    </location>
</feature>
<evidence type="ECO:0000313" key="2">
    <source>
        <dbReference type="EMBL" id="SVA12709.1"/>
    </source>
</evidence>
<keyword evidence="1" id="KW-0472">Membrane</keyword>
<keyword evidence="1" id="KW-0812">Transmembrane</keyword>
<evidence type="ECO:0008006" key="3">
    <source>
        <dbReference type="Google" id="ProtNLM"/>
    </source>
</evidence>
<organism evidence="2">
    <name type="scientific">marine metagenome</name>
    <dbReference type="NCBI Taxonomy" id="408172"/>
    <lineage>
        <taxon>unclassified sequences</taxon>
        <taxon>metagenomes</taxon>
        <taxon>ecological metagenomes</taxon>
    </lineage>
</organism>
<feature type="transmembrane region" description="Helical" evidence="1">
    <location>
        <begin position="131"/>
        <end position="152"/>
    </location>
</feature>
<feature type="transmembrane region" description="Helical" evidence="1">
    <location>
        <begin position="9"/>
        <end position="29"/>
    </location>
</feature>
<evidence type="ECO:0000256" key="1">
    <source>
        <dbReference type="SAM" id="Phobius"/>
    </source>
</evidence>
<gene>
    <name evidence="2" type="ORF">METZ01_LOCUS65563</name>
</gene>
<keyword evidence="1" id="KW-1133">Transmembrane helix</keyword>
<sequence>MNSKTVSSWMLIVAPILFVLVLFVAWPAVIGEGETSAESVALMLDNPTLAGIFTMIGTIVFGSVALGYALLAWSRADGSTTEGTLASLAAMIFVGMATMIFIGLGTTYPIIGEGAENLEEAEWIFAVGDSMFAAVFLAWTLGNVVLGAALLIENKINRIASGLVLLAGILMVILHLLVGIGDSLEVIWIVPFFLTQISAVVLGIFNLRSES</sequence>
<feature type="transmembrane region" description="Helical" evidence="1">
    <location>
        <begin position="186"/>
        <end position="207"/>
    </location>
</feature>